<dbReference type="eggNOG" id="KOG2294">
    <property type="taxonomic scope" value="Eukaryota"/>
</dbReference>
<dbReference type="CDD" id="cd00059">
    <property type="entry name" value="FH_FOX"/>
    <property type="match status" value="1"/>
</dbReference>
<evidence type="ECO:0000313" key="8">
    <source>
        <dbReference type="Proteomes" id="UP000019373"/>
    </source>
</evidence>
<name>U1HK58_ENDPU</name>
<dbReference type="InterPro" id="IPR036388">
    <property type="entry name" value="WH-like_DNA-bd_sf"/>
</dbReference>
<keyword evidence="8" id="KW-1185">Reference proteome</keyword>
<dbReference type="PANTHER" id="PTHR11829">
    <property type="entry name" value="FORKHEAD BOX PROTEIN"/>
    <property type="match status" value="1"/>
</dbReference>
<evidence type="ECO:0000256" key="4">
    <source>
        <dbReference type="PROSITE-ProRule" id="PRU00089"/>
    </source>
</evidence>
<dbReference type="GO" id="GO:0005634">
    <property type="term" value="C:nucleus"/>
    <property type="evidence" value="ECO:0007669"/>
    <property type="project" value="UniProtKB-SubCell"/>
</dbReference>
<proteinExistence type="predicted"/>
<evidence type="ECO:0000256" key="5">
    <source>
        <dbReference type="SAM" id="MobiDB-lite"/>
    </source>
</evidence>
<dbReference type="SUPFAM" id="SSF46785">
    <property type="entry name" value="Winged helix' DNA-binding domain"/>
    <property type="match status" value="1"/>
</dbReference>
<feature type="compositionally biased region" description="Low complexity" evidence="5">
    <location>
        <begin position="381"/>
        <end position="398"/>
    </location>
</feature>
<dbReference type="OrthoDB" id="5954824at2759"/>
<evidence type="ECO:0000313" key="7">
    <source>
        <dbReference type="EMBL" id="ERF69324.1"/>
    </source>
</evidence>
<feature type="compositionally biased region" description="Polar residues" evidence="5">
    <location>
        <begin position="413"/>
        <end position="422"/>
    </location>
</feature>
<dbReference type="EMBL" id="KE721457">
    <property type="protein sequence ID" value="ERF69324.1"/>
    <property type="molecule type" value="Genomic_DNA"/>
</dbReference>
<dbReference type="InterPro" id="IPR030456">
    <property type="entry name" value="TF_fork_head_CS_2"/>
</dbReference>
<dbReference type="InterPro" id="IPR001766">
    <property type="entry name" value="Fork_head_dom"/>
</dbReference>
<dbReference type="GeneID" id="19239063"/>
<dbReference type="Gene3D" id="1.10.10.10">
    <property type="entry name" value="Winged helix-like DNA-binding domain superfamily/Winged helix DNA-binding domain"/>
    <property type="match status" value="1"/>
</dbReference>
<dbReference type="GO" id="GO:0000978">
    <property type="term" value="F:RNA polymerase II cis-regulatory region sequence-specific DNA binding"/>
    <property type="evidence" value="ECO:0007669"/>
    <property type="project" value="TreeGrafter"/>
</dbReference>
<dbReference type="OMA" id="PNDAGWQ"/>
<dbReference type="AlphaFoldDB" id="U1HK58"/>
<accession>U1HK58</accession>
<keyword evidence="2 4" id="KW-0238">DNA-binding</keyword>
<dbReference type="InterPro" id="IPR050211">
    <property type="entry name" value="FOX_domain-containing"/>
</dbReference>
<gene>
    <name evidence="7" type="ORF">EPUS_04029</name>
</gene>
<evidence type="ECO:0000256" key="3">
    <source>
        <dbReference type="ARBA" id="ARBA00023242"/>
    </source>
</evidence>
<keyword evidence="3 4" id="KW-0539">Nucleus</keyword>
<dbReference type="SMART" id="SM00339">
    <property type="entry name" value="FH"/>
    <property type="match status" value="1"/>
</dbReference>
<dbReference type="RefSeq" id="XP_007805082.1">
    <property type="nucleotide sequence ID" value="XM_007806891.1"/>
</dbReference>
<feature type="domain" description="Fork-head" evidence="6">
    <location>
        <begin position="207"/>
        <end position="302"/>
    </location>
</feature>
<dbReference type="FunFam" id="1.10.10.10:FF:000260">
    <property type="entry name" value="Forkhead transcription factor (Sep1)"/>
    <property type="match status" value="1"/>
</dbReference>
<evidence type="ECO:0000259" key="6">
    <source>
        <dbReference type="PROSITE" id="PS50039"/>
    </source>
</evidence>
<feature type="compositionally biased region" description="Polar residues" evidence="5">
    <location>
        <begin position="608"/>
        <end position="635"/>
    </location>
</feature>
<feature type="compositionally biased region" description="Pro residues" evidence="5">
    <location>
        <begin position="1"/>
        <end position="10"/>
    </location>
</feature>
<feature type="region of interest" description="Disordered" evidence="5">
    <location>
        <begin position="694"/>
        <end position="721"/>
    </location>
</feature>
<feature type="compositionally biased region" description="Polar residues" evidence="5">
    <location>
        <begin position="23"/>
        <end position="35"/>
    </location>
</feature>
<dbReference type="HOGENOM" id="CLU_012536_0_0_1"/>
<organism evidence="7 8">
    <name type="scientific">Endocarpon pusillum (strain Z07020 / HMAS-L-300199)</name>
    <name type="common">Lichen-forming fungus</name>
    <dbReference type="NCBI Taxonomy" id="1263415"/>
    <lineage>
        <taxon>Eukaryota</taxon>
        <taxon>Fungi</taxon>
        <taxon>Dikarya</taxon>
        <taxon>Ascomycota</taxon>
        <taxon>Pezizomycotina</taxon>
        <taxon>Eurotiomycetes</taxon>
        <taxon>Chaetothyriomycetidae</taxon>
        <taxon>Verrucariales</taxon>
        <taxon>Verrucariaceae</taxon>
        <taxon>Endocarpon</taxon>
    </lineage>
</organism>
<protein>
    <recommendedName>
        <fullName evidence="6">Fork-head domain-containing protein</fullName>
    </recommendedName>
</protein>
<dbReference type="InterPro" id="IPR036390">
    <property type="entry name" value="WH_DNA-bd_sf"/>
</dbReference>
<feature type="DNA-binding region" description="Fork-head" evidence="4">
    <location>
        <begin position="207"/>
        <end position="302"/>
    </location>
</feature>
<evidence type="ECO:0000256" key="2">
    <source>
        <dbReference type="ARBA" id="ARBA00023125"/>
    </source>
</evidence>
<evidence type="ECO:0000256" key="1">
    <source>
        <dbReference type="ARBA" id="ARBA00004123"/>
    </source>
</evidence>
<feature type="region of interest" description="Disordered" evidence="5">
    <location>
        <begin position="590"/>
        <end position="650"/>
    </location>
</feature>
<comment type="subcellular location">
    <subcellularLocation>
        <location evidence="1 4">Nucleus</location>
    </subcellularLocation>
</comment>
<feature type="region of interest" description="Disordered" evidence="5">
    <location>
        <begin position="324"/>
        <end position="433"/>
    </location>
</feature>
<reference evidence="8" key="1">
    <citation type="journal article" date="2014" name="BMC Genomics">
        <title>Genome characteristics reveal the impact of lichenization on lichen-forming fungus Endocarpon pusillum Hedwig (Verrucariales, Ascomycota).</title>
        <authorList>
            <person name="Wang Y.-Y."/>
            <person name="Liu B."/>
            <person name="Zhang X.-Y."/>
            <person name="Zhou Q.-M."/>
            <person name="Zhang T."/>
            <person name="Li H."/>
            <person name="Yu Y.-F."/>
            <person name="Zhang X.-L."/>
            <person name="Hao X.-Y."/>
            <person name="Wang M."/>
            <person name="Wang L."/>
            <person name="Wei J.-C."/>
        </authorList>
    </citation>
    <scope>NUCLEOTIDE SEQUENCE [LARGE SCALE GENOMIC DNA]</scope>
    <source>
        <strain evidence="8">Z07020 / HMAS-L-300199</strain>
    </source>
</reference>
<dbReference type="GO" id="GO:0001228">
    <property type="term" value="F:DNA-binding transcription activator activity, RNA polymerase II-specific"/>
    <property type="evidence" value="ECO:0007669"/>
    <property type="project" value="UniProtKB-ARBA"/>
</dbReference>
<sequence length="721" mass="79916">MASTRQPPPLQIFQDPVQPPPRNTATQKPRPQLQPSAIPLQPIKNGSVKQNVNIEPPHSAPLHPSPRKVFQMSSPPLPGHPDFAYVSIPPPVHPNGYTDSLVKDQAAAPMPPRSYVPPISQRPLFTTFPSAPMEHMDKENYHHVPAHNVNFADFPDPSYARNRPHKRSMSDVSSFDRPFKRMRQEEEQINYLPEPEDMPAVEDEGTKPSHSYANLIGMAILRAPNRRLTLAQIYKWISDTYVFYRGQETGWQNSIRHNLSLNKAFQKQERPKGDSGKGNYWTIAPGMEMQFVREKPTRKGTAVANLSVQPQIVRHEAPPPLVNALAPQNWLGQPPPRPQIARPPSAKPQTAPELPELSSDATLPASDPALQEEDGTFFDDSNVAQQPQSSPPQAINSSPPMPAPQRRRRETISPAQLAQPSSGPRRKRKAATMDDSGYFSSLESSALRPNKSAAVLTSELDIERPRKKRGRAEEEIARIRSSSHDLTPSHRRLKSLGSDELMLSSPLRGFDYNKLAPVTPAMIFKKPARPPPSISPNTHLRHHRQQVQELVNSPTRALGAGLADELAWSPYFKLNNATLDIYSDLGTTPSTPAFGSPLKRSAKRPSLNRASSTPNNALQDINTTNTRLNAKTPSKGSMLKPSARYTPKSPSKVMDSLLLPETDDFFNFGVFDDENFDEGDSGVDILQGFQKIGGVVPPPQHLSPTTKTPRPTLGRSSTSRF</sequence>
<feature type="compositionally biased region" description="Polar residues" evidence="5">
    <location>
        <begin position="702"/>
        <end position="721"/>
    </location>
</feature>
<dbReference type="PRINTS" id="PR00053">
    <property type="entry name" value="FORKHEAD"/>
</dbReference>
<dbReference type="Proteomes" id="UP000019373">
    <property type="component" value="Unassembled WGS sequence"/>
</dbReference>
<dbReference type="PROSITE" id="PS50039">
    <property type="entry name" value="FORK_HEAD_3"/>
    <property type="match status" value="1"/>
</dbReference>
<dbReference type="PANTHER" id="PTHR11829:SF343">
    <property type="entry name" value="FORK-HEAD DOMAIN-CONTAINING PROTEIN"/>
    <property type="match status" value="1"/>
</dbReference>
<feature type="region of interest" description="Disordered" evidence="5">
    <location>
        <begin position="1"/>
        <end position="63"/>
    </location>
</feature>
<dbReference type="Pfam" id="PF00250">
    <property type="entry name" value="Forkhead"/>
    <property type="match status" value="1"/>
</dbReference>
<dbReference type="PROSITE" id="PS00658">
    <property type="entry name" value="FORK_HEAD_2"/>
    <property type="match status" value="1"/>
</dbReference>